<reference evidence="2 3" key="1">
    <citation type="submission" date="2014-03" db="EMBL/GenBank/DDBJ databases">
        <title>Bradyrhizobium valentinum sp. nov., isolated from effective nodules of Lupinus mariae-josephae, a lupine endemic of basic-lime soils in Eastern Spain.</title>
        <authorList>
            <person name="Duran D."/>
            <person name="Rey L."/>
            <person name="Navarro A."/>
            <person name="Busquets A."/>
            <person name="Imperial J."/>
            <person name="Ruiz-Argueso T."/>
        </authorList>
    </citation>
    <scope>NUCLEOTIDE SEQUENCE [LARGE SCALE GENOMIC DNA]</scope>
    <source>
        <strain evidence="2 3">Ro19</strain>
    </source>
</reference>
<evidence type="ECO:0000313" key="3">
    <source>
        <dbReference type="Proteomes" id="UP000052023"/>
    </source>
</evidence>
<sequence>MLYFVLKYLHVVGAAVLLGTGAGIAFFMLAAHLGGKPAVIAGVARIVVIADFIFTATAVVVQPITGTLLVLNVGYSFWDGWIVWSIVLYVLTGALWLPVVWMQMRLRDLAVIATAEGKPLPKEYHRIFWLWFAFGIPAFTAVAIIMWLMIAKPQIGVF</sequence>
<keyword evidence="1" id="KW-0472">Membrane</keyword>
<evidence type="ECO:0000313" key="2">
    <source>
        <dbReference type="EMBL" id="KRR17899.1"/>
    </source>
</evidence>
<organism evidence="2 3">
    <name type="scientific">Bradyrhizobium retamae</name>
    <dbReference type="NCBI Taxonomy" id="1300035"/>
    <lineage>
        <taxon>Bacteria</taxon>
        <taxon>Pseudomonadati</taxon>
        <taxon>Pseudomonadota</taxon>
        <taxon>Alphaproteobacteria</taxon>
        <taxon>Hyphomicrobiales</taxon>
        <taxon>Nitrobacteraceae</taxon>
        <taxon>Bradyrhizobium</taxon>
    </lineage>
</organism>
<dbReference type="InterPro" id="IPR018729">
    <property type="entry name" value="DUF2269_transmembrane"/>
</dbReference>
<keyword evidence="1" id="KW-1133">Transmembrane helix</keyword>
<dbReference type="EMBL" id="LLYA01000203">
    <property type="protein sequence ID" value="KRR17899.1"/>
    <property type="molecule type" value="Genomic_DNA"/>
</dbReference>
<feature type="transmembrane region" description="Helical" evidence="1">
    <location>
        <begin position="128"/>
        <end position="150"/>
    </location>
</feature>
<keyword evidence="1" id="KW-0812">Transmembrane</keyword>
<feature type="transmembrane region" description="Helical" evidence="1">
    <location>
        <begin position="38"/>
        <end position="61"/>
    </location>
</feature>
<gene>
    <name evidence="2" type="ORF">CQ13_11050</name>
</gene>
<protein>
    <recommendedName>
        <fullName evidence="4">DUF2269 domain-containing protein</fullName>
    </recommendedName>
</protein>
<dbReference type="AlphaFoldDB" id="A0A0R3MDB6"/>
<dbReference type="OrthoDB" id="9786302at2"/>
<feature type="transmembrane region" description="Helical" evidence="1">
    <location>
        <begin position="12"/>
        <end position="31"/>
    </location>
</feature>
<feature type="transmembrane region" description="Helical" evidence="1">
    <location>
        <begin position="81"/>
        <end position="101"/>
    </location>
</feature>
<dbReference type="Proteomes" id="UP000052023">
    <property type="component" value="Unassembled WGS sequence"/>
</dbReference>
<comment type="caution">
    <text evidence="2">The sequence shown here is derived from an EMBL/GenBank/DDBJ whole genome shotgun (WGS) entry which is preliminary data.</text>
</comment>
<keyword evidence="3" id="KW-1185">Reference proteome</keyword>
<accession>A0A0R3MDB6</accession>
<dbReference type="RefSeq" id="WP_057847334.1">
    <property type="nucleotide sequence ID" value="NZ_LLYA01000203.1"/>
</dbReference>
<name>A0A0R3MDB6_9BRAD</name>
<evidence type="ECO:0008006" key="4">
    <source>
        <dbReference type="Google" id="ProtNLM"/>
    </source>
</evidence>
<proteinExistence type="predicted"/>
<dbReference type="Pfam" id="PF10027">
    <property type="entry name" value="DUF2269"/>
    <property type="match status" value="1"/>
</dbReference>
<evidence type="ECO:0000256" key="1">
    <source>
        <dbReference type="SAM" id="Phobius"/>
    </source>
</evidence>